<dbReference type="EMBL" id="KN832076">
    <property type="protein sequence ID" value="KIN95114.1"/>
    <property type="molecule type" value="Genomic_DNA"/>
</dbReference>
<dbReference type="Proteomes" id="UP000054217">
    <property type="component" value="Unassembled WGS sequence"/>
</dbReference>
<accession>A0A0C3N214</accession>
<evidence type="ECO:0000313" key="2">
    <source>
        <dbReference type="EMBL" id="KIN95114.1"/>
    </source>
</evidence>
<dbReference type="InParanoid" id="A0A0C3N214"/>
<dbReference type="PROSITE" id="PS50890">
    <property type="entry name" value="PUA"/>
    <property type="match status" value="1"/>
</dbReference>
<protein>
    <submittedName>
        <fullName evidence="2">Uncharacterized protein</fullName>
    </submittedName>
</protein>
<reference evidence="3" key="2">
    <citation type="submission" date="2015-01" db="EMBL/GenBank/DDBJ databases">
        <title>Evolutionary Origins and Diversification of the Mycorrhizal Mutualists.</title>
        <authorList>
            <consortium name="DOE Joint Genome Institute"/>
            <consortium name="Mycorrhizal Genomics Consortium"/>
            <person name="Kohler A."/>
            <person name="Kuo A."/>
            <person name="Nagy L.G."/>
            <person name="Floudas D."/>
            <person name="Copeland A."/>
            <person name="Barry K.W."/>
            <person name="Cichocki N."/>
            <person name="Veneault-Fourrey C."/>
            <person name="LaButti K."/>
            <person name="Lindquist E.A."/>
            <person name="Lipzen A."/>
            <person name="Lundell T."/>
            <person name="Morin E."/>
            <person name="Murat C."/>
            <person name="Riley R."/>
            <person name="Ohm R."/>
            <person name="Sun H."/>
            <person name="Tunlid A."/>
            <person name="Henrissat B."/>
            <person name="Grigoriev I.V."/>
            <person name="Hibbett D.S."/>
            <person name="Martin F."/>
        </authorList>
    </citation>
    <scope>NUCLEOTIDE SEQUENCE [LARGE SCALE GENOMIC DNA]</scope>
    <source>
        <strain evidence="3">Marx 270</strain>
    </source>
</reference>
<dbReference type="AlphaFoldDB" id="A0A0C3N214"/>
<dbReference type="HOGENOM" id="CLU_2574812_0_0_1"/>
<evidence type="ECO:0000313" key="3">
    <source>
        <dbReference type="Proteomes" id="UP000054217"/>
    </source>
</evidence>
<organism evidence="2 3">
    <name type="scientific">Pisolithus tinctorius Marx 270</name>
    <dbReference type="NCBI Taxonomy" id="870435"/>
    <lineage>
        <taxon>Eukaryota</taxon>
        <taxon>Fungi</taxon>
        <taxon>Dikarya</taxon>
        <taxon>Basidiomycota</taxon>
        <taxon>Agaricomycotina</taxon>
        <taxon>Agaricomycetes</taxon>
        <taxon>Agaricomycetidae</taxon>
        <taxon>Boletales</taxon>
        <taxon>Sclerodermatineae</taxon>
        <taxon>Pisolithaceae</taxon>
        <taxon>Pisolithus</taxon>
    </lineage>
</organism>
<feature type="signal peptide" evidence="1">
    <location>
        <begin position="1"/>
        <end position="28"/>
    </location>
</feature>
<reference evidence="2 3" key="1">
    <citation type="submission" date="2014-04" db="EMBL/GenBank/DDBJ databases">
        <authorList>
            <consortium name="DOE Joint Genome Institute"/>
            <person name="Kuo A."/>
            <person name="Kohler A."/>
            <person name="Costa M.D."/>
            <person name="Nagy L.G."/>
            <person name="Floudas D."/>
            <person name="Copeland A."/>
            <person name="Barry K.W."/>
            <person name="Cichocki N."/>
            <person name="Veneault-Fourrey C."/>
            <person name="LaButti K."/>
            <person name="Lindquist E.A."/>
            <person name="Lipzen A."/>
            <person name="Lundell T."/>
            <person name="Morin E."/>
            <person name="Murat C."/>
            <person name="Sun H."/>
            <person name="Tunlid A."/>
            <person name="Henrissat B."/>
            <person name="Grigoriev I.V."/>
            <person name="Hibbett D.S."/>
            <person name="Martin F."/>
            <person name="Nordberg H.P."/>
            <person name="Cantor M.N."/>
            <person name="Hua S.X."/>
        </authorList>
    </citation>
    <scope>NUCLEOTIDE SEQUENCE [LARGE SCALE GENOMIC DNA]</scope>
    <source>
        <strain evidence="2 3">Marx 270</strain>
    </source>
</reference>
<feature type="chain" id="PRO_5002176147" evidence="1">
    <location>
        <begin position="29"/>
        <end position="81"/>
    </location>
</feature>
<sequence length="81" mass="9416">MPCMCPEWCVYTVLCLRFLFGFTRYTEADLDQELHFSQQEAQMDAKEIRRGHSGQVILQTDYLFEQIETMGLGESTALRST</sequence>
<proteinExistence type="predicted"/>
<name>A0A0C3N214_PISTI</name>
<gene>
    <name evidence="2" type="ORF">M404DRAFT_1007769</name>
</gene>
<keyword evidence="1" id="KW-0732">Signal</keyword>
<evidence type="ECO:0000256" key="1">
    <source>
        <dbReference type="SAM" id="SignalP"/>
    </source>
</evidence>
<keyword evidence="3" id="KW-1185">Reference proteome</keyword>